<feature type="region of interest" description="Disordered" evidence="1">
    <location>
        <begin position="220"/>
        <end position="239"/>
    </location>
</feature>
<sequence>MFESRVPMLRRTRQFTSPEESVGELMARCCCLKYPPWQKDDLCWDVRGEALKAYNSFSRLVWKKLENECTERPDRSGLIVSVYMIGYSPSTAVPVLVFVSKNRNAAKEAQKIVKKSGILKRYPGFETAIMDLLPTGSLVLVAQGPKKATQDNLPVPGRREVYYDPRFEIESVGMALYVRDEDGTFEKATGNVVVSEQGLGYFTAAHVFQAQDVATEPVVGWGEDTSVDDDSDSDDFDEDELELLSRYSQSSQESLSPDLTESTALSSSSLPSSSSETVDTQDATTFTPSLPPTPASSSPTAPEPYVNRTMRLDDIDLHHLGHWTPTSPTSALNQDWTLITITNTTVLSSLSNPLTQPPLLPPSTPHPPHKAEVVIHTTWGRLRASLLETPVLLRLPGSSKVAEVLRFEYRGSLGVADCGSLVVGQGTGEVYGHVVAGAAEGRVGYMVSAVGTMGEMQACGGWRVVGLVE</sequence>
<dbReference type="eggNOG" id="ENOG502RS1Y">
    <property type="taxonomic scope" value="Eukaryota"/>
</dbReference>
<dbReference type="OrthoDB" id="3691372at2759"/>
<feature type="compositionally biased region" description="Low complexity" evidence="1">
    <location>
        <begin position="295"/>
        <end position="304"/>
    </location>
</feature>
<dbReference type="KEGG" id="bze:COCCADRAFT_22398"/>
<dbReference type="Proteomes" id="UP000053841">
    <property type="component" value="Unassembled WGS sequence"/>
</dbReference>
<accession>W6YK84</accession>
<gene>
    <name evidence="2" type="ORF">COCCADRAFT_22398</name>
</gene>
<organism evidence="2 3">
    <name type="scientific">Cochliobolus carbonum (strain 26-R-13)</name>
    <name type="common">Maize leaf spot fungus</name>
    <name type="synonym">Bipolaris zeicola</name>
    <dbReference type="NCBI Taxonomy" id="930089"/>
    <lineage>
        <taxon>Eukaryota</taxon>
        <taxon>Fungi</taxon>
        <taxon>Dikarya</taxon>
        <taxon>Ascomycota</taxon>
        <taxon>Pezizomycotina</taxon>
        <taxon>Dothideomycetes</taxon>
        <taxon>Pleosporomycetidae</taxon>
        <taxon>Pleosporales</taxon>
        <taxon>Pleosporineae</taxon>
        <taxon>Pleosporaceae</taxon>
        <taxon>Bipolaris</taxon>
    </lineage>
</organism>
<evidence type="ECO:0000256" key="1">
    <source>
        <dbReference type="SAM" id="MobiDB-lite"/>
    </source>
</evidence>
<protein>
    <submittedName>
        <fullName evidence="2">Uncharacterized protein</fullName>
    </submittedName>
</protein>
<name>W6YK84_COCC2</name>
<dbReference type="HOGENOM" id="CLU_594473_0_0_1"/>
<dbReference type="AlphaFoldDB" id="W6YK84"/>
<evidence type="ECO:0000313" key="3">
    <source>
        <dbReference type="Proteomes" id="UP000053841"/>
    </source>
</evidence>
<feature type="compositionally biased region" description="Acidic residues" evidence="1">
    <location>
        <begin position="225"/>
        <end position="239"/>
    </location>
</feature>
<dbReference type="RefSeq" id="XP_007707569.1">
    <property type="nucleotide sequence ID" value="XM_007709379.1"/>
</dbReference>
<dbReference type="EMBL" id="KI964545">
    <property type="protein sequence ID" value="EUC38045.1"/>
    <property type="molecule type" value="Genomic_DNA"/>
</dbReference>
<feature type="compositionally biased region" description="Low complexity" evidence="1">
    <location>
        <begin position="246"/>
        <end position="288"/>
    </location>
</feature>
<feature type="region of interest" description="Disordered" evidence="1">
    <location>
        <begin position="246"/>
        <end position="305"/>
    </location>
</feature>
<reference evidence="2 3" key="1">
    <citation type="journal article" date="2013" name="PLoS Genet.">
        <title>Comparative genome structure, secondary metabolite, and effector coding capacity across Cochliobolus pathogens.</title>
        <authorList>
            <person name="Condon B.J."/>
            <person name="Leng Y."/>
            <person name="Wu D."/>
            <person name="Bushley K.E."/>
            <person name="Ohm R.A."/>
            <person name="Otillar R."/>
            <person name="Martin J."/>
            <person name="Schackwitz W."/>
            <person name="Grimwood J."/>
            <person name="MohdZainudin N."/>
            <person name="Xue C."/>
            <person name="Wang R."/>
            <person name="Manning V.A."/>
            <person name="Dhillon B."/>
            <person name="Tu Z.J."/>
            <person name="Steffenson B.J."/>
            <person name="Salamov A."/>
            <person name="Sun H."/>
            <person name="Lowry S."/>
            <person name="LaButti K."/>
            <person name="Han J."/>
            <person name="Copeland A."/>
            <person name="Lindquist E."/>
            <person name="Barry K."/>
            <person name="Schmutz J."/>
            <person name="Baker S.E."/>
            <person name="Ciuffetti L.M."/>
            <person name="Grigoriev I.V."/>
            <person name="Zhong S."/>
            <person name="Turgeon B.G."/>
        </authorList>
    </citation>
    <scope>NUCLEOTIDE SEQUENCE [LARGE SCALE GENOMIC DNA]</scope>
    <source>
        <strain evidence="2 3">26-R-13</strain>
    </source>
</reference>
<evidence type="ECO:0000313" key="2">
    <source>
        <dbReference type="EMBL" id="EUC38045.1"/>
    </source>
</evidence>
<proteinExistence type="predicted"/>
<keyword evidence="3" id="KW-1185">Reference proteome</keyword>
<dbReference type="GeneID" id="19145186"/>